<dbReference type="InterPro" id="IPR014284">
    <property type="entry name" value="RNA_pol_sigma-70_dom"/>
</dbReference>
<dbReference type="RefSeq" id="WP_007364750.1">
    <property type="nucleotide sequence ID" value="NZ_ACLR01000059.1"/>
</dbReference>
<dbReference type="PANTHER" id="PTHR43133:SF51">
    <property type="entry name" value="RNA POLYMERASE SIGMA FACTOR"/>
    <property type="match status" value="1"/>
</dbReference>
<organism evidence="9 10">
    <name type="scientific">Porphyromonas uenonis 60-3</name>
    <dbReference type="NCBI Taxonomy" id="596327"/>
    <lineage>
        <taxon>Bacteria</taxon>
        <taxon>Pseudomonadati</taxon>
        <taxon>Bacteroidota</taxon>
        <taxon>Bacteroidia</taxon>
        <taxon>Bacteroidales</taxon>
        <taxon>Porphyromonadaceae</taxon>
        <taxon>Porphyromonas</taxon>
    </lineage>
</organism>
<name>C2MA27_9PORP</name>
<keyword evidence="4 6" id="KW-0238">DNA-binding</keyword>
<dbReference type="CDD" id="cd06171">
    <property type="entry name" value="Sigma70_r4"/>
    <property type="match status" value="1"/>
</dbReference>
<dbReference type="InterPro" id="IPR000838">
    <property type="entry name" value="RNA_pol_sigma70_ECF_CS"/>
</dbReference>
<dbReference type="InterPro" id="IPR013325">
    <property type="entry name" value="RNA_pol_sigma_r2"/>
</dbReference>
<dbReference type="OrthoDB" id="9780326at2"/>
<comment type="caution">
    <text evidence="9">The sequence shown here is derived from an EMBL/GenBank/DDBJ whole genome shotgun (WGS) entry which is preliminary data.</text>
</comment>
<dbReference type="InterPro" id="IPR013324">
    <property type="entry name" value="RNA_pol_sigma_r3/r4-like"/>
</dbReference>
<evidence type="ECO:0000259" key="7">
    <source>
        <dbReference type="Pfam" id="PF04542"/>
    </source>
</evidence>
<dbReference type="AlphaFoldDB" id="C2MA27"/>
<keyword evidence="10" id="KW-1185">Reference proteome</keyword>
<evidence type="ECO:0000256" key="3">
    <source>
        <dbReference type="ARBA" id="ARBA00023082"/>
    </source>
</evidence>
<dbReference type="eggNOG" id="COG1595">
    <property type="taxonomic scope" value="Bacteria"/>
</dbReference>
<accession>C2MA27</accession>
<dbReference type="SUPFAM" id="SSF88946">
    <property type="entry name" value="Sigma2 domain of RNA polymerase sigma factors"/>
    <property type="match status" value="1"/>
</dbReference>
<evidence type="ECO:0000256" key="5">
    <source>
        <dbReference type="ARBA" id="ARBA00023163"/>
    </source>
</evidence>
<keyword evidence="5 6" id="KW-0804">Transcription</keyword>
<dbReference type="PROSITE" id="PS01063">
    <property type="entry name" value="SIGMA70_ECF"/>
    <property type="match status" value="1"/>
</dbReference>
<dbReference type="Gene3D" id="1.10.10.10">
    <property type="entry name" value="Winged helix-like DNA-binding domain superfamily/Winged helix DNA-binding domain"/>
    <property type="match status" value="1"/>
</dbReference>
<evidence type="ECO:0000313" key="10">
    <source>
        <dbReference type="Proteomes" id="UP000003303"/>
    </source>
</evidence>
<evidence type="ECO:0000256" key="4">
    <source>
        <dbReference type="ARBA" id="ARBA00023125"/>
    </source>
</evidence>
<evidence type="ECO:0000256" key="6">
    <source>
        <dbReference type="RuleBase" id="RU000716"/>
    </source>
</evidence>
<dbReference type="Proteomes" id="UP000003303">
    <property type="component" value="Unassembled WGS sequence"/>
</dbReference>
<dbReference type="SUPFAM" id="SSF88659">
    <property type="entry name" value="Sigma3 and sigma4 domains of RNA polymerase sigma factors"/>
    <property type="match status" value="1"/>
</dbReference>
<dbReference type="NCBIfam" id="TIGR02937">
    <property type="entry name" value="sigma70-ECF"/>
    <property type="match status" value="1"/>
</dbReference>
<proteinExistence type="inferred from homology"/>
<dbReference type="InterPro" id="IPR013249">
    <property type="entry name" value="RNA_pol_sigma70_r4_t2"/>
</dbReference>
<dbReference type="InterPro" id="IPR039425">
    <property type="entry name" value="RNA_pol_sigma-70-like"/>
</dbReference>
<dbReference type="InterPro" id="IPR007627">
    <property type="entry name" value="RNA_pol_sigma70_r2"/>
</dbReference>
<evidence type="ECO:0000259" key="8">
    <source>
        <dbReference type="Pfam" id="PF08281"/>
    </source>
</evidence>
<dbReference type="GO" id="GO:0016987">
    <property type="term" value="F:sigma factor activity"/>
    <property type="evidence" value="ECO:0007669"/>
    <property type="project" value="UniProtKB-KW"/>
</dbReference>
<dbReference type="STRING" id="596327.PORUE0001_1658"/>
<evidence type="ECO:0000313" key="9">
    <source>
        <dbReference type="EMBL" id="EEK17464.1"/>
    </source>
</evidence>
<sequence length="182" mass="21481">MTEDELQEQIMKPETRAVAFTKAVQMYQEKLYWLIRRIVRQHDDADDVLQETFLKAWQNLGSFRGEAKLYTWIYRIALFEAINYNKKKKRITDNEYAVSEDTSYLLESAVADPYFDGDKGELILQQALDTLPPKQRQVFEMRYFDEIPYREMAAITDTSEGALKASYHHAVKKIQQYVSEMN</sequence>
<evidence type="ECO:0000256" key="1">
    <source>
        <dbReference type="ARBA" id="ARBA00010641"/>
    </source>
</evidence>
<dbReference type="Gene3D" id="1.10.1740.10">
    <property type="match status" value="1"/>
</dbReference>
<dbReference type="PANTHER" id="PTHR43133">
    <property type="entry name" value="RNA POLYMERASE ECF-TYPE SIGMA FACTO"/>
    <property type="match status" value="1"/>
</dbReference>
<dbReference type="InterPro" id="IPR036388">
    <property type="entry name" value="WH-like_DNA-bd_sf"/>
</dbReference>
<evidence type="ECO:0000256" key="2">
    <source>
        <dbReference type="ARBA" id="ARBA00023015"/>
    </source>
</evidence>
<dbReference type="Pfam" id="PF04542">
    <property type="entry name" value="Sigma70_r2"/>
    <property type="match status" value="1"/>
</dbReference>
<dbReference type="Pfam" id="PF08281">
    <property type="entry name" value="Sigma70_r4_2"/>
    <property type="match status" value="1"/>
</dbReference>
<dbReference type="EMBL" id="ACLR01000059">
    <property type="protein sequence ID" value="EEK17464.1"/>
    <property type="molecule type" value="Genomic_DNA"/>
</dbReference>
<protein>
    <recommendedName>
        <fullName evidence="6">RNA polymerase sigma factor</fullName>
    </recommendedName>
</protein>
<dbReference type="GO" id="GO:0003677">
    <property type="term" value="F:DNA binding"/>
    <property type="evidence" value="ECO:0007669"/>
    <property type="project" value="UniProtKB-KW"/>
</dbReference>
<keyword evidence="3 6" id="KW-0731">Sigma factor</keyword>
<comment type="similarity">
    <text evidence="1 6">Belongs to the sigma-70 factor family. ECF subfamily.</text>
</comment>
<feature type="domain" description="RNA polymerase sigma-70 region 2" evidence="7">
    <location>
        <begin position="24"/>
        <end position="90"/>
    </location>
</feature>
<dbReference type="GO" id="GO:0006352">
    <property type="term" value="P:DNA-templated transcription initiation"/>
    <property type="evidence" value="ECO:0007669"/>
    <property type="project" value="InterPro"/>
</dbReference>
<gene>
    <name evidence="9" type="primary">rpoE</name>
    <name evidence="9" type="ORF">PORUE0001_1658</name>
</gene>
<reference evidence="9 10" key="1">
    <citation type="submission" date="2009-04" db="EMBL/GenBank/DDBJ databases">
        <authorList>
            <person name="Sebastian Y."/>
            <person name="Madupu R."/>
            <person name="Durkin A.S."/>
            <person name="Torralba M."/>
            <person name="Methe B."/>
            <person name="Sutton G.G."/>
            <person name="Strausberg R.L."/>
            <person name="Nelson K.E."/>
        </authorList>
    </citation>
    <scope>NUCLEOTIDE SEQUENCE [LARGE SCALE GENOMIC DNA]</scope>
    <source>
        <strain evidence="9 10">60-3</strain>
    </source>
</reference>
<feature type="domain" description="RNA polymerase sigma factor 70 region 4 type 2" evidence="8">
    <location>
        <begin position="123"/>
        <end position="174"/>
    </location>
</feature>
<keyword evidence="2 6" id="KW-0805">Transcription regulation</keyword>